<dbReference type="GO" id="GO:0016887">
    <property type="term" value="F:ATP hydrolysis activity"/>
    <property type="evidence" value="ECO:0007669"/>
    <property type="project" value="InterPro"/>
</dbReference>
<keyword evidence="2" id="KW-0547">Nucleotide-binding</keyword>
<keyword evidence="3 5" id="KW-0067">ATP-binding</keyword>
<protein>
    <submittedName>
        <fullName evidence="5">ATP-binding cassette domain-containing protein</fullName>
    </submittedName>
</protein>
<dbReference type="AlphaFoldDB" id="A0A415RVP6"/>
<dbReference type="Pfam" id="PF00005">
    <property type="entry name" value="ABC_tran"/>
    <property type="match status" value="1"/>
</dbReference>
<evidence type="ECO:0000259" key="4">
    <source>
        <dbReference type="Pfam" id="PF00005"/>
    </source>
</evidence>
<gene>
    <name evidence="5" type="ORF">DWZ50_20660</name>
</gene>
<reference evidence="5 6" key="1">
    <citation type="submission" date="2018-08" db="EMBL/GenBank/DDBJ databases">
        <title>A genome reference for cultivated species of the human gut microbiota.</title>
        <authorList>
            <person name="Zou Y."/>
            <person name="Xue W."/>
            <person name="Luo G."/>
        </authorList>
    </citation>
    <scope>NUCLEOTIDE SEQUENCE [LARGE SCALE GENOMIC DNA]</scope>
    <source>
        <strain evidence="5 6">AF33-12</strain>
    </source>
</reference>
<evidence type="ECO:0000313" key="6">
    <source>
        <dbReference type="Proteomes" id="UP000285610"/>
    </source>
</evidence>
<keyword evidence="1" id="KW-0813">Transport</keyword>
<evidence type="ECO:0000256" key="1">
    <source>
        <dbReference type="ARBA" id="ARBA00022448"/>
    </source>
</evidence>
<dbReference type="InterPro" id="IPR027417">
    <property type="entry name" value="P-loop_NTPase"/>
</dbReference>
<sequence length="171" mass="19490">MNVLIFFGSYLTQAGKSTTIKILTGILSPTAGSVSVLGFEPKRDRVQLMKKIGILFGQRTELWWDHPVITSYLWKKDVWRIPDEIFNKNLNLVIELLDLHDIINTFARELSLGQRLRADIGMLLLHNPEVIFLDEPTLGLDVLGKKKVISFLKQINKEQGTTIVVTSVLYR</sequence>
<feature type="domain" description="ABC transporter" evidence="4">
    <location>
        <begin position="14"/>
        <end position="137"/>
    </location>
</feature>
<dbReference type="PANTHER" id="PTHR42711">
    <property type="entry name" value="ABC TRANSPORTER ATP-BINDING PROTEIN"/>
    <property type="match status" value="1"/>
</dbReference>
<organism evidence="5 6">
    <name type="scientific">Mediterraneibacter gnavus</name>
    <name type="common">Ruminococcus gnavus</name>
    <dbReference type="NCBI Taxonomy" id="33038"/>
    <lineage>
        <taxon>Bacteria</taxon>
        <taxon>Bacillati</taxon>
        <taxon>Bacillota</taxon>
        <taxon>Clostridia</taxon>
        <taxon>Lachnospirales</taxon>
        <taxon>Lachnospiraceae</taxon>
        <taxon>Mediterraneibacter</taxon>
    </lineage>
</organism>
<dbReference type="EMBL" id="QRQE01000145">
    <property type="protein sequence ID" value="RHM66224.1"/>
    <property type="molecule type" value="Genomic_DNA"/>
</dbReference>
<dbReference type="GO" id="GO:0005524">
    <property type="term" value="F:ATP binding"/>
    <property type="evidence" value="ECO:0007669"/>
    <property type="project" value="UniProtKB-KW"/>
</dbReference>
<proteinExistence type="predicted"/>
<dbReference type="Gene3D" id="3.40.50.300">
    <property type="entry name" value="P-loop containing nucleotide triphosphate hydrolases"/>
    <property type="match status" value="1"/>
</dbReference>
<evidence type="ECO:0000256" key="2">
    <source>
        <dbReference type="ARBA" id="ARBA00022741"/>
    </source>
</evidence>
<dbReference type="InterPro" id="IPR003439">
    <property type="entry name" value="ABC_transporter-like_ATP-bd"/>
</dbReference>
<dbReference type="SUPFAM" id="SSF52540">
    <property type="entry name" value="P-loop containing nucleoside triphosphate hydrolases"/>
    <property type="match status" value="1"/>
</dbReference>
<dbReference type="PANTHER" id="PTHR42711:SF1">
    <property type="entry name" value="ABC-TRANSPORT PROTEIN, ATP-BINDING COMPONENT"/>
    <property type="match status" value="1"/>
</dbReference>
<dbReference type="Proteomes" id="UP000285610">
    <property type="component" value="Unassembled WGS sequence"/>
</dbReference>
<name>A0A415RVP6_MEDGN</name>
<dbReference type="InterPro" id="IPR050763">
    <property type="entry name" value="ABC_transporter_ATP-binding"/>
</dbReference>
<accession>A0A415RVP6</accession>
<evidence type="ECO:0000313" key="5">
    <source>
        <dbReference type="EMBL" id="RHM66224.1"/>
    </source>
</evidence>
<evidence type="ECO:0000256" key="3">
    <source>
        <dbReference type="ARBA" id="ARBA00022840"/>
    </source>
</evidence>
<comment type="caution">
    <text evidence="5">The sequence shown here is derived from an EMBL/GenBank/DDBJ whole genome shotgun (WGS) entry which is preliminary data.</text>
</comment>